<dbReference type="Pfam" id="PF07195">
    <property type="entry name" value="FliD_C"/>
    <property type="match status" value="1"/>
</dbReference>
<organism evidence="3 4">
    <name type="scientific">Arcobacter arenosus</name>
    <dbReference type="NCBI Taxonomy" id="2576037"/>
    <lineage>
        <taxon>Bacteria</taxon>
        <taxon>Pseudomonadati</taxon>
        <taxon>Campylobacterota</taxon>
        <taxon>Epsilonproteobacteria</taxon>
        <taxon>Campylobacterales</taxon>
        <taxon>Arcobacteraceae</taxon>
        <taxon>Arcobacter</taxon>
    </lineage>
</organism>
<dbReference type="GO" id="GO:0007155">
    <property type="term" value="P:cell adhesion"/>
    <property type="evidence" value="ECO:0007669"/>
    <property type="project" value="InterPro"/>
</dbReference>
<proteinExistence type="predicted"/>
<dbReference type="OrthoDB" id="1530at2"/>
<accession>A0A5R8Y153</accession>
<dbReference type="AlphaFoldDB" id="A0A5R8Y153"/>
<keyword evidence="1" id="KW-0175">Coiled coil</keyword>
<dbReference type="PANTHER" id="PTHR30288:SF0">
    <property type="entry name" value="FLAGELLAR HOOK-ASSOCIATED PROTEIN 2"/>
    <property type="match status" value="1"/>
</dbReference>
<evidence type="ECO:0000313" key="3">
    <source>
        <dbReference type="EMBL" id="TLP38410.1"/>
    </source>
</evidence>
<dbReference type="EMBL" id="VANU01000003">
    <property type="protein sequence ID" value="TLP38410.1"/>
    <property type="molecule type" value="Genomic_DNA"/>
</dbReference>
<dbReference type="InterPro" id="IPR040026">
    <property type="entry name" value="FliD"/>
</dbReference>
<dbReference type="GO" id="GO:0071973">
    <property type="term" value="P:bacterial-type flagellum-dependent cell motility"/>
    <property type="evidence" value="ECO:0007669"/>
    <property type="project" value="TreeGrafter"/>
</dbReference>
<protein>
    <recommendedName>
        <fullName evidence="2">Flagellar hook-associated protein 2 C-terminal domain-containing protein</fullName>
    </recommendedName>
</protein>
<dbReference type="Proteomes" id="UP000308901">
    <property type="component" value="Unassembled WGS sequence"/>
</dbReference>
<reference evidence="3 4" key="1">
    <citation type="submission" date="2019-05" db="EMBL/GenBank/DDBJ databases">
        <title>Arcobacter sp. nov., isolated from sea sediment.</title>
        <authorList>
            <person name="Kim W."/>
        </authorList>
    </citation>
    <scope>NUCLEOTIDE SEQUENCE [LARGE SCALE GENOMIC DNA]</scope>
    <source>
        <strain evidence="3 4">CAU 1517</strain>
    </source>
</reference>
<evidence type="ECO:0000313" key="4">
    <source>
        <dbReference type="Proteomes" id="UP000308901"/>
    </source>
</evidence>
<dbReference type="PANTHER" id="PTHR30288">
    <property type="entry name" value="FLAGELLAR CAP/ASSEMBLY PROTEIN FLID"/>
    <property type="match status" value="1"/>
</dbReference>
<feature type="coiled-coil region" evidence="1">
    <location>
        <begin position="497"/>
        <end position="528"/>
    </location>
</feature>
<comment type="caution">
    <text evidence="3">The sequence shown here is derived from an EMBL/GenBank/DDBJ whole genome shotgun (WGS) entry which is preliminary data.</text>
</comment>
<dbReference type="GO" id="GO:0009421">
    <property type="term" value="C:bacterial-type flagellum filament cap"/>
    <property type="evidence" value="ECO:0007669"/>
    <property type="project" value="InterPro"/>
</dbReference>
<evidence type="ECO:0000256" key="1">
    <source>
        <dbReference type="SAM" id="Coils"/>
    </source>
</evidence>
<evidence type="ECO:0000259" key="2">
    <source>
        <dbReference type="Pfam" id="PF07195"/>
    </source>
</evidence>
<dbReference type="InterPro" id="IPR010809">
    <property type="entry name" value="FliD_C"/>
</dbReference>
<dbReference type="RefSeq" id="WP_138152405.1">
    <property type="nucleotide sequence ID" value="NZ_VANU01000003.1"/>
</dbReference>
<name>A0A5R8Y153_9BACT</name>
<feature type="domain" description="Flagellar hook-associated protein 2 C-terminal" evidence="2">
    <location>
        <begin position="315"/>
        <end position="544"/>
    </location>
</feature>
<keyword evidence="4" id="KW-1185">Reference proteome</keyword>
<gene>
    <name evidence="3" type="ORF">FDK22_08030</name>
</gene>
<sequence length="561" mass="61013">MADGILGLGSGQASTLNQELIDKLKDAERKSTVEPIENRLDAITRVASEDGETSDGEKLKLAAITAKANELLEAVEPFYQFTSSGTTVFDLKSANTTGTSVVFDAASESSLNTGSTIVKVDQLATRDVYQSVLINSANLENDINDGELTIAIAGDDGLFSENYTFNTANKNYEELVTEINYNANITASLEKVSDDSYRIVIKSANSGEANALKISQSTSQSLGFGTTSTAANSYTSTDIPSTGSIVIDGETFTLDGTTESYQDLATKIDASATFNASYENDKLIISRVDGAEVSVTQDDFNFGLASSKNGQTIQAQNLNATVNGVEYDISSNVITVDGGLKITAVEANDPNDPNDYSTISIEEDSTYVETYLQNFVNKYNELVELVNTELYSADSPMRDTDSLRTMMESIKDKIFKNYGENGEFNIFNLGLDLDKSGTLSVDTERLNEVIADDYESLKSLFFDSYGKDANGESQTIMGLGSELKEYIDALDGFEGILYTYEERLTERQETLEEEKEKAEKALESKYSLLAQQFASYATIITQMESSFSGLSLMIEQSVASN</sequence>